<feature type="chain" id="PRO_5009306619" evidence="9">
    <location>
        <begin position="19"/>
        <end position="1584"/>
    </location>
</feature>
<evidence type="ECO:0000259" key="12">
    <source>
        <dbReference type="Pfam" id="PF24499"/>
    </source>
</evidence>
<dbReference type="Pfam" id="PF12371">
    <property type="entry name" value="TMEM131_like_N"/>
    <property type="match status" value="1"/>
</dbReference>
<dbReference type="Pfam" id="PF24499">
    <property type="entry name" value="Ig_TMEM131L_4"/>
    <property type="match status" value="1"/>
</dbReference>
<evidence type="ECO:0000259" key="13">
    <source>
        <dbReference type="Pfam" id="PF24501"/>
    </source>
</evidence>
<keyword evidence="3 8" id="KW-0812">Transmembrane</keyword>
<evidence type="ECO:0000259" key="11">
    <source>
        <dbReference type="Pfam" id="PF24495"/>
    </source>
</evidence>
<feature type="region of interest" description="Disordered" evidence="7">
    <location>
        <begin position="1290"/>
        <end position="1313"/>
    </location>
</feature>
<keyword evidence="6 8" id="KW-0472">Membrane</keyword>
<dbReference type="Gene3D" id="2.60.40.10">
    <property type="entry name" value="Immunoglobulins"/>
    <property type="match status" value="1"/>
</dbReference>
<dbReference type="Pfam" id="PF24501">
    <property type="entry name" value="Ig_TMEM131L_5"/>
    <property type="match status" value="1"/>
</dbReference>
<feature type="domain" description="TMEM131 second Ig-like" evidence="11">
    <location>
        <begin position="171"/>
        <end position="254"/>
    </location>
</feature>
<dbReference type="eggNOG" id="KOG3620">
    <property type="taxonomic scope" value="Eukaryota"/>
</dbReference>
<evidence type="ECO:0000256" key="3">
    <source>
        <dbReference type="ARBA" id="ARBA00022692"/>
    </source>
</evidence>
<evidence type="ECO:0000313" key="14">
    <source>
        <dbReference type="Proteomes" id="UP000095284"/>
    </source>
</evidence>
<dbReference type="PANTHER" id="PTHR22050:SF0">
    <property type="entry name" value="TRANSMEMBRANE PROTEIN 131 HOMOLOG"/>
    <property type="match status" value="1"/>
</dbReference>
<dbReference type="Pfam" id="PF24495">
    <property type="entry name" value="Ig_TMEM131_2"/>
    <property type="match status" value="1"/>
</dbReference>
<evidence type="ECO:0000259" key="10">
    <source>
        <dbReference type="Pfam" id="PF12371"/>
    </source>
</evidence>
<dbReference type="Proteomes" id="UP000095284">
    <property type="component" value="Unplaced"/>
</dbReference>
<proteinExistence type="inferred from homology"/>
<sequence length="1584" mass="180015">MRWIFQIVFLSIFGISNSLSDSDGTTFPVDSISHAFVQTDSELHYFRDTSSKELWGFAKPPDLRADPPGQPLELVPGKLDFGEGHLGIPRRLKVTIVNPNSFEVKVHAISTVSQDFYYTFPATKIIQPSKNVTITVTFLPRNEDLVESVLSIYISHSIISLEVTGRTTGNPYRLKHQVEARVPFKGSLDFPINLHNPYSEKLRISRIISSDKSVVLTSTGENVTELIPFETRRIGDMTIVGGEVQNSTVFVMIKAETISYDSSEGLKSFDLVIAVDLEVTRQLGIFSTVDVIDFGLIKYGDRSERKVFEAFTNVDNGLEVESIYVVKNEHPNYGLYMQYASKPPISVRGGTRNIPGKPVPIANVHLDTNYFTLNASQQLHRVNGEIVAESRGGNYNVTVKFTALIVSGGISQVMKDSSFYIKLKPPVVRTISLNNEYPFGLGNWDVTLEEEDKKTFSVKLISPVVEIAPNETKPALLVTYLSTPEAPKRIDCVVASNVTAFKVQLLVFEGNIKIEFPYFNPEKDRFDLGEITKGERRSFYFTIINSNPVALMLKKLTDPWPGHITVDILSSADGNSTRPYTLDKTNFQWEPGLDVVLPAQTFTVFNLTVFSNGKVRIPEDLHIRLQTEFEDFVFPIEFKFTEDSLKSLEKQIDLGESFPGKVTTKEINVFSSSKLPLRIMSMSTLTDDPRFAFSIGKGDDLTMPPESVKALGSITFTQGTACTNDCYCGFTIHSPDGQWFTHGMKLPPNLPEIDSYLYQRLRMRWNAITDKTVQSKVIIDTDRFRSVEVGVKTELSWPKLFSHRAVHFPLTAVGNFTILNLTLANPSIHPVIVQLLPLVIYPDAEALLEFFKDELPYPLTEPVEMNETLMFSLRDTELFTLKPGSPVPRLREEVEQVVNRQVPRFTLSMILKPGMKVRIRVGFLPSDYTLRSSLLLIRNNLTALEPVVLYGRGSRVGLEMDGKSSREVQLMFDILMSHLSECYNPKRLTHKLGTSFTVKRTFFLKNVGESELWIVNMSISGTSCSDRGFRVLNCDTFILAPNETKPIDIAYTPDFLMSVNEATLQVYTHMNATPWVFDIVATIAPEMLEICHAALPRPPFEWLMYYACVMALVFCMVCISACAYLEGDRCLSGMQHQQVELMNELHHDPLSNSSDYTDLTVCSDRGFFWRLRKVTGRKHEEKFRWVYQSTDNCLYVLFARMFNCFIFVSERVWWVIRGDVVKETNKELFNNEKLNSTIRLMDDVHEAPGTINVNDKYDEAENSKATKNGVRRRRNANKKKTEAEIVDLNNKEPKQQRKEKLSKQDQEVQKVTEKIKVTPSVSVQTDSTKSSDSMHWKHEFEMPEVHKFDDQCQNNDESTSPPPEWADAVINSDDIQKDFEFYAQQCGSLFADVDQHSPSDEVKKEAEFREYEENDVTNTSWLTPSVINRLVEEFREKLLRIASTNPVAGDTSVPLPSIILEEPVDIPVPDPLNGITSLMDTTYFENSQGNNIYDQLLQFQQETQRNYDLHRHLLYQGYANPIPNEAGFQFPWFIQQENLASNNEDQGNGEVYDNGYNALFSGNEAWHPKKEDKQDWPDNTKPFE</sequence>
<feature type="domain" description="Transmembrane protein 131-like N-terminal" evidence="10">
    <location>
        <begin position="72"/>
        <end position="150"/>
    </location>
</feature>
<evidence type="ECO:0000256" key="2">
    <source>
        <dbReference type="ARBA" id="ARBA00006682"/>
    </source>
</evidence>
<accession>A0A1I7STP1</accession>
<dbReference type="InterPro" id="IPR022113">
    <property type="entry name" value="TMEM131L_N"/>
</dbReference>
<dbReference type="InterPro" id="IPR013783">
    <property type="entry name" value="Ig-like_fold"/>
</dbReference>
<reference evidence="15" key="1">
    <citation type="submission" date="2016-11" db="UniProtKB">
        <authorList>
            <consortium name="WormBaseParasite"/>
        </authorList>
    </citation>
    <scope>IDENTIFICATION</scope>
</reference>
<dbReference type="InterPro" id="IPR055436">
    <property type="entry name" value="Ig_TMEM131L_4"/>
</dbReference>
<evidence type="ECO:0000256" key="4">
    <source>
        <dbReference type="ARBA" id="ARBA00022729"/>
    </source>
</evidence>
<evidence type="ECO:0000256" key="1">
    <source>
        <dbReference type="ARBA" id="ARBA00004479"/>
    </source>
</evidence>
<dbReference type="InterPro" id="IPR056311">
    <property type="entry name" value="TMEM131_Ig_2"/>
</dbReference>
<evidence type="ECO:0000313" key="15">
    <source>
        <dbReference type="WBParaSite" id="BXY_1641100.1"/>
    </source>
</evidence>
<dbReference type="InterPro" id="IPR055437">
    <property type="entry name" value="TMEM131L_Ig_5"/>
</dbReference>
<keyword evidence="5 8" id="KW-1133">Transmembrane helix</keyword>
<dbReference type="GO" id="GO:0016020">
    <property type="term" value="C:membrane"/>
    <property type="evidence" value="ECO:0007669"/>
    <property type="project" value="UniProtKB-SubCell"/>
</dbReference>
<feature type="signal peptide" evidence="9">
    <location>
        <begin position="1"/>
        <end position="18"/>
    </location>
</feature>
<feature type="compositionally biased region" description="Basic and acidic residues" evidence="7">
    <location>
        <begin position="1566"/>
        <end position="1584"/>
    </location>
</feature>
<keyword evidence="4 9" id="KW-0732">Signal</keyword>
<evidence type="ECO:0000256" key="6">
    <source>
        <dbReference type="ARBA" id="ARBA00023136"/>
    </source>
</evidence>
<protein>
    <submittedName>
        <fullName evidence="15">TMEM131_like domain-containing protein</fullName>
    </submittedName>
</protein>
<evidence type="ECO:0000256" key="5">
    <source>
        <dbReference type="ARBA" id="ARBA00022989"/>
    </source>
</evidence>
<evidence type="ECO:0000256" key="9">
    <source>
        <dbReference type="SAM" id="SignalP"/>
    </source>
</evidence>
<comment type="similarity">
    <text evidence="2">Belongs to the TMEM131 family.</text>
</comment>
<feature type="region of interest" description="Disordered" evidence="7">
    <location>
        <begin position="1563"/>
        <end position="1584"/>
    </location>
</feature>
<name>A0A1I7STP1_BURXY</name>
<comment type="subcellular location">
    <subcellularLocation>
        <location evidence="1">Membrane</location>
        <topology evidence="1">Single-pass type I membrane protein</topology>
    </subcellularLocation>
</comment>
<dbReference type="InterPro" id="IPR039877">
    <property type="entry name" value="TMEM131-like"/>
</dbReference>
<feature type="transmembrane region" description="Helical" evidence="8">
    <location>
        <begin position="1102"/>
        <end position="1125"/>
    </location>
</feature>
<feature type="domain" description="TMEM131L fourth Ig-like" evidence="12">
    <location>
        <begin position="806"/>
        <end position="953"/>
    </location>
</feature>
<organism evidence="14 15">
    <name type="scientific">Bursaphelenchus xylophilus</name>
    <name type="common">Pinewood nematode worm</name>
    <name type="synonym">Aphelenchoides xylophilus</name>
    <dbReference type="NCBI Taxonomy" id="6326"/>
    <lineage>
        <taxon>Eukaryota</taxon>
        <taxon>Metazoa</taxon>
        <taxon>Ecdysozoa</taxon>
        <taxon>Nematoda</taxon>
        <taxon>Chromadorea</taxon>
        <taxon>Rhabditida</taxon>
        <taxon>Tylenchina</taxon>
        <taxon>Tylenchomorpha</taxon>
        <taxon>Aphelenchoidea</taxon>
        <taxon>Aphelenchoididae</taxon>
        <taxon>Bursaphelenchus</taxon>
    </lineage>
</organism>
<evidence type="ECO:0000256" key="8">
    <source>
        <dbReference type="SAM" id="Phobius"/>
    </source>
</evidence>
<dbReference type="PANTHER" id="PTHR22050">
    <property type="entry name" value="RW1 PROTEIN HOMOLOG"/>
    <property type="match status" value="1"/>
</dbReference>
<evidence type="ECO:0000256" key="7">
    <source>
        <dbReference type="SAM" id="MobiDB-lite"/>
    </source>
</evidence>
<feature type="domain" description="TMEM131L fifth Ig-like" evidence="13">
    <location>
        <begin position="1006"/>
        <end position="1070"/>
    </location>
</feature>
<dbReference type="WBParaSite" id="BXY_1641100.1">
    <property type="protein sequence ID" value="BXY_1641100.1"/>
    <property type="gene ID" value="BXY_1641100"/>
</dbReference>